<reference evidence="3 4" key="1">
    <citation type="journal article" date="2018" name="Nat. Biotechnol.">
        <title>A standardized bacterial taxonomy based on genome phylogeny substantially revises the tree of life.</title>
        <authorList>
            <person name="Parks D.H."/>
            <person name="Chuvochina M."/>
            <person name="Waite D.W."/>
            <person name="Rinke C."/>
            <person name="Skarshewski A."/>
            <person name="Chaumeil P.A."/>
            <person name="Hugenholtz P."/>
        </authorList>
    </citation>
    <scope>NUCLEOTIDE SEQUENCE [LARGE SCALE GENOMIC DNA]</scope>
    <source>
        <strain evidence="3">UBA9667</strain>
    </source>
</reference>
<dbReference type="EMBL" id="DPVG01000064">
    <property type="protein sequence ID" value="HCK23500.1"/>
    <property type="molecule type" value="Genomic_DNA"/>
</dbReference>
<dbReference type="AlphaFoldDB" id="A0A3D2SDA7"/>
<comment type="caution">
    <text evidence="3">The sequence shown here is derived from an EMBL/GenBank/DDBJ whole genome shotgun (WGS) entry which is preliminary data.</text>
</comment>
<feature type="chain" id="PRO_5017811304" description="DUF4134 domain-containing protein" evidence="2">
    <location>
        <begin position="20"/>
        <end position="150"/>
    </location>
</feature>
<proteinExistence type="predicted"/>
<name>A0A3D2SDA7_9BACE</name>
<accession>A0A3D2SDA7</accession>
<evidence type="ECO:0000313" key="4">
    <source>
        <dbReference type="Proteomes" id="UP000263098"/>
    </source>
</evidence>
<feature type="transmembrane region" description="Helical" evidence="1">
    <location>
        <begin position="105"/>
        <end position="123"/>
    </location>
</feature>
<protein>
    <recommendedName>
        <fullName evidence="5">DUF4134 domain-containing protein</fullName>
    </recommendedName>
</protein>
<gene>
    <name evidence="3" type="ORF">DHW31_01725</name>
</gene>
<organism evidence="3 4">
    <name type="scientific">Bacteroides graminisolvens</name>
    <dbReference type="NCBI Taxonomy" id="477666"/>
    <lineage>
        <taxon>Bacteria</taxon>
        <taxon>Pseudomonadati</taxon>
        <taxon>Bacteroidota</taxon>
        <taxon>Bacteroidia</taxon>
        <taxon>Bacteroidales</taxon>
        <taxon>Bacteroidaceae</taxon>
        <taxon>Bacteroides</taxon>
    </lineage>
</organism>
<keyword evidence="1" id="KW-0472">Membrane</keyword>
<keyword evidence="1" id="KW-1133">Transmembrane helix</keyword>
<keyword evidence="1" id="KW-0812">Transmembrane</keyword>
<evidence type="ECO:0000256" key="2">
    <source>
        <dbReference type="SAM" id="SignalP"/>
    </source>
</evidence>
<keyword evidence="2" id="KW-0732">Signal</keyword>
<feature type="signal peptide" evidence="2">
    <location>
        <begin position="1"/>
        <end position="19"/>
    </location>
</feature>
<evidence type="ECO:0000313" key="3">
    <source>
        <dbReference type="EMBL" id="HCK23500.1"/>
    </source>
</evidence>
<dbReference type="Proteomes" id="UP000263098">
    <property type="component" value="Unassembled WGS sequence"/>
</dbReference>
<sequence length="150" mass="16012">MKRKLLLGTTLLASTLVYSQNPDLSKWANKSVHTNSKQSVVAVQKSNLDLAGEHLKKSAQFQYGALGCAVASTAMFITSSLIEDEFKIDKSTGEPKKKSNGTKDALVIGGCATLLTGVILELYSIEYKLKAGKCISLHASSNGGSLTLKF</sequence>
<evidence type="ECO:0000256" key="1">
    <source>
        <dbReference type="SAM" id="Phobius"/>
    </source>
</evidence>
<evidence type="ECO:0008006" key="5">
    <source>
        <dbReference type="Google" id="ProtNLM"/>
    </source>
</evidence>